<dbReference type="EMBL" id="BIFT01000001">
    <property type="protein sequence ID" value="GCE29151.1"/>
    <property type="molecule type" value="Genomic_DNA"/>
</dbReference>
<comment type="caution">
    <text evidence="1">The sequence shown here is derived from an EMBL/GenBank/DDBJ whole genome shotgun (WGS) entry which is preliminary data.</text>
</comment>
<evidence type="ECO:0000313" key="2">
    <source>
        <dbReference type="Proteomes" id="UP000287171"/>
    </source>
</evidence>
<reference evidence="2" key="1">
    <citation type="submission" date="2018-12" db="EMBL/GenBank/DDBJ databases">
        <title>Tengunoibacter tsumagoiensis gen. nov., sp. nov., Dictyobacter kobayashii sp. nov., D. alpinus sp. nov., and D. joshuensis sp. nov. and description of Dictyobacteraceae fam. nov. within the order Ktedonobacterales isolated from Tengu-no-mugimeshi.</title>
        <authorList>
            <person name="Wang C.M."/>
            <person name="Zheng Y."/>
            <person name="Sakai Y."/>
            <person name="Toyoda A."/>
            <person name="Minakuchi Y."/>
            <person name="Abe K."/>
            <person name="Yokota A."/>
            <person name="Yabe S."/>
        </authorList>
    </citation>
    <scope>NUCLEOTIDE SEQUENCE [LARGE SCALE GENOMIC DNA]</scope>
    <source>
        <strain evidence="2">Uno16</strain>
    </source>
</reference>
<proteinExistence type="predicted"/>
<dbReference type="RefSeq" id="WP_174845173.1">
    <property type="nucleotide sequence ID" value="NZ_BIFT01000001.1"/>
</dbReference>
<evidence type="ECO:0000313" key="1">
    <source>
        <dbReference type="EMBL" id="GCE29151.1"/>
    </source>
</evidence>
<dbReference type="Proteomes" id="UP000287171">
    <property type="component" value="Unassembled WGS sequence"/>
</dbReference>
<organism evidence="1 2">
    <name type="scientific">Dictyobacter alpinus</name>
    <dbReference type="NCBI Taxonomy" id="2014873"/>
    <lineage>
        <taxon>Bacteria</taxon>
        <taxon>Bacillati</taxon>
        <taxon>Chloroflexota</taxon>
        <taxon>Ktedonobacteria</taxon>
        <taxon>Ktedonobacterales</taxon>
        <taxon>Dictyobacteraceae</taxon>
        <taxon>Dictyobacter</taxon>
    </lineage>
</organism>
<accession>A0A402BCM0</accession>
<sequence length="51" mass="5610">MVNFLGLLTGEDCFVLKVYLPAIEQTIKLIDSFLLYGSTTTTNYSINACSS</sequence>
<name>A0A402BCM0_9CHLR</name>
<dbReference type="AlphaFoldDB" id="A0A402BCM0"/>
<protein>
    <submittedName>
        <fullName evidence="1">Uncharacterized protein</fullName>
    </submittedName>
</protein>
<keyword evidence="2" id="KW-1185">Reference proteome</keyword>
<gene>
    <name evidence="1" type="ORF">KDA_46350</name>
</gene>